<name>A0ABY6ZRG9_9BACL</name>
<dbReference type="EMBL" id="CP104067">
    <property type="protein sequence ID" value="WAH44555.1"/>
    <property type="molecule type" value="Genomic_DNA"/>
</dbReference>
<protein>
    <submittedName>
        <fullName evidence="1">Uncharacterized protein</fullName>
    </submittedName>
</protein>
<accession>A0ABY6ZRG9</accession>
<evidence type="ECO:0000313" key="2">
    <source>
        <dbReference type="Proteomes" id="UP001164761"/>
    </source>
</evidence>
<keyword evidence="2" id="KW-1185">Reference proteome</keyword>
<organism evidence="1 2">
    <name type="scientific">Alicyclobacillus fastidiosus</name>
    <dbReference type="NCBI Taxonomy" id="392011"/>
    <lineage>
        <taxon>Bacteria</taxon>
        <taxon>Bacillati</taxon>
        <taxon>Bacillota</taxon>
        <taxon>Bacilli</taxon>
        <taxon>Bacillales</taxon>
        <taxon>Alicyclobacillaceae</taxon>
        <taxon>Alicyclobacillus</taxon>
    </lineage>
</organism>
<dbReference type="Proteomes" id="UP001164761">
    <property type="component" value="Chromosome"/>
</dbReference>
<proteinExistence type="predicted"/>
<evidence type="ECO:0000313" key="1">
    <source>
        <dbReference type="EMBL" id="WAH44555.1"/>
    </source>
</evidence>
<sequence>MGDTQIGRNVNVGCGVITVNYDGFVIGRARQTTKPNYVRAWKAHKSQRKTHYPSTTK</sequence>
<reference evidence="1" key="1">
    <citation type="submission" date="2022-08" db="EMBL/GenBank/DDBJ databases">
        <title>Alicyclobacillus fastidiosus DSM 17978, complete genome.</title>
        <authorList>
            <person name="Wang Q."/>
            <person name="Cai R."/>
            <person name="Wang Z."/>
        </authorList>
    </citation>
    <scope>NUCLEOTIDE SEQUENCE</scope>
    <source>
        <strain evidence="1">DSM 17978</strain>
    </source>
</reference>
<gene>
    <name evidence="1" type="ORF">NZD89_08885</name>
</gene>